<evidence type="ECO:0000256" key="2">
    <source>
        <dbReference type="ARBA" id="ARBA00022527"/>
    </source>
</evidence>
<keyword evidence="5 11" id="KW-0547">Nucleotide-binding</keyword>
<evidence type="ECO:0000256" key="7">
    <source>
        <dbReference type="ARBA" id="ARBA00022840"/>
    </source>
</evidence>
<gene>
    <name evidence="16" type="ORF">ZYGM_002401</name>
</gene>
<feature type="region of interest" description="Disordered" evidence="14">
    <location>
        <begin position="379"/>
        <end position="506"/>
    </location>
</feature>
<keyword evidence="4" id="KW-0808">Transferase</keyword>
<evidence type="ECO:0000256" key="13">
    <source>
        <dbReference type="PROSITE-ProRule" id="PRU10141"/>
    </source>
</evidence>
<evidence type="ECO:0000256" key="12">
    <source>
        <dbReference type="PIRSR" id="PIRSR630616-3"/>
    </source>
</evidence>
<dbReference type="PROSITE" id="PS50011">
    <property type="entry name" value="PROTEIN_KINASE_DOM"/>
    <property type="match status" value="1"/>
</dbReference>
<dbReference type="EC" id="2.7.11.1" evidence="1"/>
<feature type="domain" description="Protein kinase" evidence="15">
    <location>
        <begin position="37"/>
        <end position="283"/>
    </location>
</feature>
<organism evidence="16 17">
    <name type="scientific">Zygosaccharomyces mellis</name>
    <dbReference type="NCBI Taxonomy" id="42258"/>
    <lineage>
        <taxon>Eukaryota</taxon>
        <taxon>Fungi</taxon>
        <taxon>Dikarya</taxon>
        <taxon>Ascomycota</taxon>
        <taxon>Saccharomycotina</taxon>
        <taxon>Saccharomycetes</taxon>
        <taxon>Saccharomycetales</taxon>
        <taxon>Saccharomycetaceae</taxon>
        <taxon>Zygosaccharomyces</taxon>
    </lineage>
</organism>
<evidence type="ECO:0000256" key="10">
    <source>
        <dbReference type="PIRSR" id="PIRSR630616-1"/>
    </source>
</evidence>
<accession>A0A4C2ECH5</accession>
<comment type="caution">
    <text evidence="16">The sequence shown here is derived from an EMBL/GenBank/DDBJ whole genome shotgun (WGS) entry which is preliminary data.</text>
</comment>
<feature type="compositionally biased region" description="Low complexity" evidence="14">
    <location>
        <begin position="524"/>
        <end position="551"/>
    </location>
</feature>
<dbReference type="PANTHER" id="PTHR24350">
    <property type="entry name" value="SERINE/THREONINE-PROTEIN KINASE IAL-RELATED"/>
    <property type="match status" value="1"/>
</dbReference>
<feature type="region of interest" description="Disordered" evidence="14">
    <location>
        <begin position="898"/>
        <end position="937"/>
    </location>
</feature>
<reference evidence="16 17" key="1">
    <citation type="submission" date="2019-01" db="EMBL/GenBank/DDBJ databases">
        <title>Draft Genome Sequencing of Zygosaccharomyces mellis Ca-7.</title>
        <authorList>
            <person name="Shiwa Y."/>
            <person name="Kanesaki Y."/>
            <person name="Ishige T."/>
            <person name="Mura K."/>
            <person name="Hori T."/>
            <person name="Tamura T."/>
        </authorList>
    </citation>
    <scope>NUCLEOTIDE SEQUENCE [LARGE SCALE GENOMIC DNA]</scope>
    <source>
        <strain evidence="16 17">Ca-7</strain>
    </source>
</reference>
<feature type="binding site" evidence="11">
    <location>
        <begin position="157"/>
        <end position="158"/>
    </location>
    <ligand>
        <name>ATP</name>
        <dbReference type="ChEBI" id="CHEBI:30616"/>
    </ligand>
</feature>
<feature type="binding site" evidence="11 13">
    <location>
        <position position="66"/>
    </location>
    <ligand>
        <name>ATP</name>
        <dbReference type="ChEBI" id="CHEBI:30616"/>
    </ligand>
</feature>
<dbReference type="Gene3D" id="1.10.510.10">
    <property type="entry name" value="Transferase(Phosphotransferase) domain 1"/>
    <property type="match status" value="1"/>
</dbReference>
<dbReference type="EMBL" id="BIMX01000019">
    <property type="protein sequence ID" value="GCF00550.1"/>
    <property type="molecule type" value="Genomic_DNA"/>
</dbReference>
<dbReference type="InterPro" id="IPR000719">
    <property type="entry name" value="Prot_kinase_dom"/>
</dbReference>
<feature type="compositionally biased region" description="Basic and acidic residues" evidence="14">
    <location>
        <begin position="565"/>
        <end position="578"/>
    </location>
</feature>
<keyword evidence="6" id="KW-0418">Kinase</keyword>
<keyword evidence="2" id="KW-0723">Serine/threonine-protein kinase</keyword>
<evidence type="ECO:0000256" key="5">
    <source>
        <dbReference type="ARBA" id="ARBA00022741"/>
    </source>
</evidence>
<dbReference type="OrthoDB" id="942095at2759"/>
<feature type="compositionally biased region" description="Polar residues" evidence="14">
    <location>
        <begin position="579"/>
        <end position="607"/>
    </location>
</feature>
<evidence type="ECO:0000256" key="11">
    <source>
        <dbReference type="PIRSR" id="PIRSR630616-2"/>
    </source>
</evidence>
<dbReference type="InterPro" id="IPR011009">
    <property type="entry name" value="Kinase-like_dom_sf"/>
</dbReference>
<dbReference type="PROSITE" id="PS00108">
    <property type="entry name" value="PROTEIN_KINASE_ST"/>
    <property type="match status" value="1"/>
</dbReference>
<dbReference type="InterPro" id="IPR030616">
    <property type="entry name" value="Aur-like"/>
</dbReference>
<proteinExistence type="predicted"/>
<dbReference type="SUPFAM" id="SSF56112">
    <property type="entry name" value="Protein kinase-like (PK-like)"/>
    <property type="match status" value="1"/>
</dbReference>
<feature type="compositionally biased region" description="Polar residues" evidence="14">
    <location>
        <begin position="379"/>
        <end position="400"/>
    </location>
</feature>
<dbReference type="CDD" id="cd14003">
    <property type="entry name" value="STKc_AMPK-like"/>
    <property type="match status" value="1"/>
</dbReference>
<dbReference type="Proteomes" id="UP000301737">
    <property type="component" value="Unassembled WGS sequence"/>
</dbReference>
<dbReference type="GO" id="GO:0004674">
    <property type="term" value="F:protein serine/threonine kinase activity"/>
    <property type="evidence" value="ECO:0007669"/>
    <property type="project" value="UniProtKB-KW"/>
</dbReference>
<dbReference type="AlphaFoldDB" id="A0A4C2ECH5"/>
<keyword evidence="17" id="KW-1185">Reference proteome</keyword>
<protein>
    <recommendedName>
        <fullName evidence="1">non-specific serine/threonine protein kinase</fullName>
        <ecNumber evidence="1">2.7.11.1</ecNumber>
    </recommendedName>
</protein>
<evidence type="ECO:0000313" key="16">
    <source>
        <dbReference type="EMBL" id="GCF00550.1"/>
    </source>
</evidence>
<evidence type="ECO:0000256" key="8">
    <source>
        <dbReference type="ARBA" id="ARBA00047899"/>
    </source>
</evidence>
<feature type="region of interest" description="Disordered" evidence="14">
    <location>
        <begin position="520"/>
        <end position="620"/>
    </location>
</feature>
<comment type="catalytic activity">
    <reaction evidence="8">
        <text>L-threonyl-[protein] + ATP = O-phospho-L-threonyl-[protein] + ADP + H(+)</text>
        <dbReference type="Rhea" id="RHEA:46608"/>
        <dbReference type="Rhea" id="RHEA-COMP:11060"/>
        <dbReference type="Rhea" id="RHEA-COMP:11605"/>
        <dbReference type="ChEBI" id="CHEBI:15378"/>
        <dbReference type="ChEBI" id="CHEBI:30013"/>
        <dbReference type="ChEBI" id="CHEBI:30616"/>
        <dbReference type="ChEBI" id="CHEBI:61977"/>
        <dbReference type="ChEBI" id="CHEBI:456216"/>
        <dbReference type="EC" id="2.7.11.1"/>
    </reaction>
</comment>
<evidence type="ECO:0000256" key="9">
    <source>
        <dbReference type="ARBA" id="ARBA00048679"/>
    </source>
</evidence>
<feature type="compositionally biased region" description="Low complexity" evidence="14">
    <location>
        <begin position="794"/>
        <end position="803"/>
    </location>
</feature>
<evidence type="ECO:0000256" key="6">
    <source>
        <dbReference type="ARBA" id="ARBA00022777"/>
    </source>
</evidence>
<evidence type="ECO:0000256" key="3">
    <source>
        <dbReference type="ARBA" id="ARBA00022553"/>
    </source>
</evidence>
<keyword evidence="3" id="KW-0597">Phosphoprotein</keyword>
<feature type="active site" description="Proton acceptor" evidence="10">
    <location>
        <position position="153"/>
    </location>
</feature>
<feature type="compositionally biased region" description="Basic residues" evidence="14">
    <location>
        <begin position="804"/>
        <end position="815"/>
    </location>
</feature>
<dbReference type="GO" id="GO:0005524">
    <property type="term" value="F:ATP binding"/>
    <property type="evidence" value="ECO:0007669"/>
    <property type="project" value="UniProtKB-UniRule"/>
</dbReference>
<dbReference type="InterPro" id="IPR008271">
    <property type="entry name" value="Ser/Thr_kinase_AS"/>
</dbReference>
<feature type="region of interest" description="Disordered" evidence="14">
    <location>
        <begin position="788"/>
        <end position="847"/>
    </location>
</feature>
<feature type="compositionally biased region" description="Polar residues" evidence="14">
    <location>
        <begin position="458"/>
        <end position="490"/>
    </location>
</feature>
<dbReference type="InterPro" id="IPR017441">
    <property type="entry name" value="Protein_kinase_ATP_BS"/>
</dbReference>
<evidence type="ECO:0000256" key="1">
    <source>
        <dbReference type="ARBA" id="ARBA00012513"/>
    </source>
</evidence>
<evidence type="ECO:0000259" key="15">
    <source>
        <dbReference type="PROSITE" id="PS50011"/>
    </source>
</evidence>
<feature type="compositionally biased region" description="Low complexity" evidence="14">
    <location>
        <begin position="495"/>
        <end position="506"/>
    </location>
</feature>
<dbReference type="SMART" id="SM00220">
    <property type="entry name" value="S_TKc"/>
    <property type="match status" value="1"/>
</dbReference>
<feature type="binding site" evidence="11">
    <location>
        <position position="171"/>
    </location>
    <ligand>
        <name>ATP</name>
        <dbReference type="ChEBI" id="CHEBI:30616"/>
    </ligand>
</feature>
<evidence type="ECO:0000313" key="17">
    <source>
        <dbReference type="Proteomes" id="UP000301737"/>
    </source>
</evidence>
<keyword evidence="7 11" id="KW-0067">ATP-binding</keyword>
<dbReference type="PROSITE" id="PS00107">
    <property type="entry name" value="PROTEIN_KINASE_ATP"/>
    <property type="match status" value="1"/>
</dbReference>
<feature type="compositionally biased region" description="Polar residues" evidence="14">
    <location>
        <begin position="816"/>
        <end position="833"/>
    </location>
</feature>
<feature type="cross-link" description="Glycyl lysine isopeptide (Lys-Gly) (interchain with G-Cter in SUMO2)" evidence="12">
    <location>
        <position position="155"/>
    </location>
</feature>
<sequence>MSPTKAEQNQIKSIIGNSYNRLYNQFNSEELSEVGNYKILKQIGEGSFGKVYLVSHKPTHRKVVLKTSDKSDPNLVREVFYHRQFDFPYITKLYEVIVTETKVWMALEYCPGKELYEHLLMLQRIPLDECAKLFSQIASAVHYAHSLNCVHRDLKLENILLDKKGNAKLTDFGFTRECVSKCSLETICGTTVYMAPELTQRKAYDGFKIDIWSLGIILYTMINGTMPFDEDDETKTKWKIVHGFPSFNDNFMSHDAKDLIRRLLAKCPTERPTMKQILSHPFLQPYGQIMLSKTEKIIKRQRAGITQFRSRSERKLLKRLRQSGFSTQSIKTSIQKRKCDSLSGLWLLLLEHERACERVDYPRRSRSVLSVKKVFDPQLSSQEAVESQQPIRKQNPTSPTEVRKSSLKKILSKNSDANDLPGSFVKRRTQRQEQPLQQNTQKLSPVEHKKETIDPPGSTVSKQPSRQQLQQSLVHLVGTKTNDSTNSVSPSKDVGGSSNPSGGKKNGIFAKVTKFFKSKKQQYNNSSANNNSVNSNRDMECNNGSRQNSSSRKSHSTPTVGSTHPIDDTAYQDKKRSNCSESLNSLPKGSNQSTAKDQDTDTSQLNDVSPGDTGIELRAHSDQRLLKRLKSTTSSDISGQTSAGNYDVETVSNQNIQLTPHEGHRSLYFSRPRPVSGISELSNDTFNSEYSTDGNASSLRVVDFSKANFPHANTGEVSSDFKSRGIYKHTLDKRDTSIMSSTSSISEKSSRTDSFYDITTSSPPMIMDIRKTKKTAVADSVLPRIGAQHTLFPRQNRNSSRRGSIGRKTHNRGLNKHTSQPQSIIQEEGSLNSQEEKHNSNGMILSPRQSLVMEENNDILNQGDEHTVPKSTLSASKSPTHYPFESSVALLEGQVNVGEARGSSPKFPTSSRMSVPSLATEDDEALRIADQEDNYSD</sequence>
<comment type="catalytic activity">
    <reaction evidence="9">
        <text>L-seryl-[protein] + ATP = O-phospho-L-seryl-[protein] + ADP + H(+)</text>
        <dbReference type="Rhea" id="RHEA:17989"/>
        <dbReference type="Rhea" id="RHEA-COMP:9863"/>
        <dbReference type="Rhea" id="RHEA-COMP:11604"/>
        <dbReference type="ChEBI" id="CHEBI:15378"/>
        <dbReference type="ChEBI" id="CHEBI:29999"/>
        <dbReference type="ChEBI" id="CHEBI:30616"/>
        <dbReference type="ChEBI" id="CHEBI:83421"/>
        <dbReference type="ChEBI" id="CHEBI:456216"/>
        <dbReference type="EC" id="2.7.11.1"/>
    </reaction>
</comment>
<evidence type="ECO:0000256" key="14">
    <source>
        <dbReference type="SAM" id="MobiDB-lite"/>
    </source>
</evidence>
<feature type="compositionally biased region" description="Polar residues" evidence="14">
    <location>
        <begin position="432"/>
        <end position="443"/>
    </location>
</feature>
<dbReference type="FunFam" id="1.10.510.10:FF:000650">
    <property type="entry name" value="Serine/threonine-protein kinase ppk16"/>
    <property type="match status" value="1"/>
</dbReference>
<evidence type="ECO:0000256" key="4">
    <source>
        <dbReference type="ARBA" id="ARBA00022679"/>
    </source>
</evidence>
<dbReference type="Pfam" id="PF00069">
    <property type="entry name" value="Pkinase"/>
    <property type="match status" value="1"/>
</dbReference>
<name>A0A4C2ECH5_9SACH</name>